<evidence type="ECO:0000313" key="3">
    <source>
        <dbReference type="Proteomes" id="UP001589767"/>
    </source>
</evidence>
<organism evidence="2 3">
    <name type="scientific">Gallibacterium trehalosifermentans</name>
    <dbReference type="NCBI Taxonomy" id="516935"/>
    <lineage>
        <taxon>Bacteria</taxon>
        <taxon>Pseudomonadati</taxon>
        <taxon>Pseudomonadota</taxon>
        <taxon>Gammaproteobacteria</taxon>
        <taxon>Pasteurellales</taxon>
        <taxon>Pasteurellaceae</taxon>
        <taxon>Gallibacterium</taxon>
    </lineage>
</organism>
<dbReference type="InterPro" id="IPR036237">
    <property type="entry name" value="Xyl_isomerase-like_sf"/>
</dbReference>
<dbReference type="Pfam" id="PF01261">
    <property type="entry name" value="AP_endonuc_2"/>
    <property type="match status" value="1"/>
</dbReference>
<protein>
    <submittedName>
        <fullName evidence="2">Sugar phosphate isomerase/epimerase family protein</fullName>
    </submittedName>
</protein>
<keyword evidence="3" id="KW-1185">Reference proteome</keyword>
<dbReference type="InterPro" id="IPR050312">
    <property type="entry name" value="IolE/XylAMocC-like"/>
</dbReference>
<dbReference type="RefSeq" id="WP_382370587.1">
    <property type="nucleotide sequence ID" value="NZ_JBHLWB010000005.1"/>
</dbReference>
<gene>
    <name evidence="2" type="ORF">ACFFHK_06105</name>
</gene>
<dbReference type="Gene3D" id="3.20.20.150">
    <property type="entry name" value="Divalent-metal-dependent TIM barrel enzymes"/>
    <property type="match status" value="1"/>
</dbReference>
<evidence type="ECO:0000259" key="1">
    <source>
        <dbReference type="Pfam" id="PF01261"/>
    </source>
</evidence>
<comment type="caution">
    <text evidence="2">The sequence shown here is derived from an EMBL/GenBank/DDBJ whole genome shotgun (WGS) entry which is preliminary data.</text>
</comment>
<keyword evidence="2" id="KW-0413">Isomerase</keyword>
<dbReference type="EMBL" id="JBHLWB010000005">
    <property type="protein sequence ID" value="MFC0309283.1"/>
    <property type="molecule type" value="Genomic_DNA"/>
</dbReference>
<reference evidence="2 3" key="1">
    <citation type="submission" date="2024-09" db="EMBL/GenBank/DDBJ databases">
        <authorList>
            <person name="Sun Q."/>
            <person name="Mori K."/>
        </authorList>
    </citation>
    <scope>NUCLEOTIDE SEQUENCE [LARGE SCALE GENOMIC DNA]</scope>
    <source>
        <strain evidence="2 3">CCM 7539</strain>
    </source>
</reference>
<proteinExistence type="predicted"/>
<dbReference type="SUPFAM" id="SSF51658">
    <property type="entry name" value="Xylose isomerase-like"/>
    <property type="match status" value="1"/>
</dbReference>
<accession>A0ABV6H1D7</accession>
<dbReference type="GO" id="GO:0016853">
    <property type="term" value="F:isomerase activity"/>
    <property type="evidence" value="ECO:0007669"/>
    <property type="project" value="UniProtKB-KW"/>
</dbReference>
<dbReference type="InterPro" id="IPR013022">
    <property type="entry name" value="Xyl_isomerase-like_TIM-brl"/>
</dbReference>
<name>A0ABV6H1D7_9PAST</name>
<feature type="domain" description="Xylose isomerase-like TIM barrel" evidence="1">
    <location>
        <begin position="23"/>
        <end position="240"/>
    </location>
</feature>
<dbReference type="Proteomes" id="UP001589767">
    <property type="component" value="Unassembled WGS sequence"/>
</dbReference>
<dbReference type="PANTHER" id="PTHR12110">
    <property type="entry name" value="HYDROXYPYRUVATE ISOMERASE"/>
    <property type="match status" value="1"/>
</dbReference>
<evidence type="ECO:0000313" key="2">
    <source>
        <dbReference type="EMBL" id="MFC0309283.1"/>
    </source>
</evidence>
<sequence>MNNNFILAVNTSIYDGYNLETVFASIKRCGFNYFELAYNQGYVGNLNQDLFSEENANYINLLKSKYGLATLALGCTMDLSTDNLFEIFSPRLKFANLIGAKYINVCTTKLANKEKLITNLVSLKPLLQKYQCILCLENGGDYNFDAFIDVDDGVEILNQLDRKYYAINFDPGNMVTYNNQLNVIEEAIKSLPYCKHFHIKDVFVENEKFKFLSIGEGIIDYKTILLGIKERQLCCSLEIPLRIYRELDSTPKRYANKISINVIEETLIKSRTYIYNII</sequence>
<dbReference type="PANTHER" id="PTHR12110:SF41">
    <property type="entry name" value="INOSOSE DEHYDRATASE"/>
    <property type="match status" value="1"/>
</dbReference>